<evidence type="ECO:0000313" key="1">
    <source>
        <dbReference type="EMBL" id="KAE9588961.1"/>
    </source>
</evidence>
<organism evidence="1 2">
    <name type="scientific">Lupinus albus</name>
    <name type="common">White lupine</name>
    <name type="synonym">Lupinus termis</name>
    <dbReference type="NCBI Taxonomy" id="3870"/>
    <lineage>
        <taxon>Eukaryota</taxon>
        <taxon>Viridiplantae</taxon>
        <taxon>Streptophyta</taxon>
        <taxon>Embryophyta</taxon>
        <taxon>Tracheophyta</taxon>
        <taxon>Spermatophyta</taxon>
        <taxon>Magnoliopsida</taxon>
        <taxon>eudicotyledons</taxon>
        <taxon>Gunneridae</taxon>
        <taxon>Pentapetalae</taxon>
        <taxon>rosids</taxon>
        <taxon>fabids</taxon>
        <taxon>Fabales</taxon>
        <taxon>Fabaceae</taxon>
        <taxon>Papilionoideae</taxon>
        <taxon>50 kb inversion clade</taxon>
        <taxon>genistoids sensu lato</taxon>
        <taxon>core genistoids</taxon>
        <taxon>Genisteae</taxon>
        <taxon>Lupinus</taxon>
    </lineage>
</organism>
<reference evidence="2" key="1">
    <citation type="journal article" date="2020" name="Nat. Commun.">
        <title>Genome sequence of the cluster root forming white lupin.</title>
        <authorList>
            <person name="Hufnagel B."/>
            <person name="Marques A."/>
            <person name="Soriano A."/>
            <person name="Marques L."/>
            <person name="Divol F."/>
            <person name="Doumas P."/>
            <person name="Sallet E."/>
            <person name="Mancinotti D."/>
            <person name="Carrere S."/>
            <person name="Marande W."/>
            <person name="Arribat S."/>
            <person name="Keller J."/>
            <person name="Huneau C."/>
            <person name="Blein T."/>
            <person name="Aime D."/>
            <person name="Laguerre M."/>
            <person name="Taylor J."/>
            <person name="Schubert V."/>
            <person name="Nelson M."/>
            <person name="Geu-Flores F."/>
            <person name="Crespi M."/>
            <person name="Gallardo-Guerrero K."/>
            <person name="Delaux P.-M."/>
            <person name="Salse J."/>
            <person name="Berges H."/>
            <person name="Guyot R."/>
            <person name="Gouzy J."/>
            <person name="Peret B."/>
        </authorList>
    </citation>
    <scope>NUCLEOTIDE SEQUENCE [LARGE SCALE GENOMIC DNA]</scope>
    <source>
        <strain evidence="2">cv. Amiga</strain>
    </source>
</reference>
<dbReference type="AlphaFoldDB" id="A0A6A4NJD6"/>
<sequence length="82" mass="9269">MSPCEKRSCKSFHTSAAESIHKIDLTRDSSTERCIHERIIVLRLFHELCIGSVGGGCGRIPSMKSSLFLESRHNLMARAHDW</sequence>
<dbReference type="EMBL" id="WOCE01000022">
    <property type="protein sequence ID" value="KAE9588961.1"/>
    <property type="molecule type" value="Genomic_DNA"/>
</dbReference>
<dbReference type="Proteomes" id="UP000447434">
    <property type="component" value="Chromosome 22"/>
</dbReference>
<evidence type="ECO:0000313" key="2">
    <source>
        <dbReference type="Proteomes" id="UP000447434"/>
    </source>
</evidence>
<keyword evidence="2" id="KW-1185">Reference proteome</keyword>
<comment type="caution">
    <text evidence="1">The sequence shown here is derived from an EMBL/GenBank/DDBJ whole genome shotgun (WGS) entry which is preliminary data.</text>
</comment>
<gene>
    <name evidence="1" type="ORF">Lalb_Chr22g0361091</name>
</gene>
<protein>
    <submittedName>
        <fullName evidence="1">Uncharacterized protein</fullName>
    </submittedName>
</protein>
<name>A0A6A4NJD6_LUPAL</name>
<proteinExistence type="predicted"/>
<accession>A0A6A4NJD6</accession>